<reference evidence="1 2" key="1">
    <citation type="submission" date="2021-01" db="EMBL/GenBank/DDBJ databases">
        <title>Genomic Encyclopedia of Type Strains, Phase IV (KMG-IV): sequencing the most valuable type-strain genomes for metagenomic binning, comparative biology and taxonomic classification.</title>
        <authorList>
            <person name="Goeker M."/>
        </authorList>
    </citation>
    <scope>NUCLEOTIDE SEQUENCE [LARGE SCALE GENOMIC DNA]</scope>
    <source>
        <strain evidence="1 2">DSM 25540</strain>
    </source>
</reference>
<organism evidence="1 2">
    <name type="scientific">Geomicrobium sediminis</name>
    <dbReference type="NCBI Taxonomy" id="1347788"/>
    <lineage>
        <taxon>Bacteria</taxon>
        <taxon>Bacillati</taxon>
        <taxon>Bacillota</taxon>
        <taxon>Bacilli</taxon>
        <taxon>Bacillales</taxon>
        <taxon>Geomicrobium</taxon>
    </lineage>
</organism>
<evidence type="ECO:0000313" key="2">
    <source>
        <dbReference type="Proteomes" id="UP000741863"/>
    </source>
</evidence>
<dbReference type="RefSeq" id="WP_204698328.1">
    <property type="nucleotide sequence ID" value="NZ_JAFBEC010000007.1"/>
</dbReference>
<gene>
    <name evidence="1" type="ORF">JOD17_002726</name>
</gene>
<sequence length="340" mass="39420">MRVGTLEGIACCVTTNRRDDIRERAIIIINERNFTEKRAGDFLSRQVKAVINMKTSHTGEKVTSGVERLVNNGIPVFDVSQPTNIEQLKSNHKIRIVSKQLYVRQIGKWENVASVKAYDIEMVDQLNELAEKKANESYHKRMVNEIDKMKSQVERVAAFFADENVRHDQGYRPIWIVERYSKLNEDLAILKRFMKRQNPYIVAINDSYEDLIKRGLKPDVLFGTESQMDQKMIQDVLEKQRKLCFTKGVSRNKECDQMINLGSDLISAIAYGLKRTKGAVFYLGEVEEEERAQYVLVEAWNKNRVFHLQAAAAMFRSRLEEDPLHWMMTRHSMLGADGWI</sequence>
<dbReference type="Proteomes" id="UP000741863">
    <property type="component" value="Unassembled WGS sequence"/>
</dbReference>
<keyword evidence="2" id="KW-1185">Reference proteome</keyword>
<name>A0ABS2PEB7_9BACL</name>
<proteinExistence type="predicted"/>
<protein>
    <submittedName>
        <fullName evidence="1">Membrane-anchored protein</fullName>
    </submittedName>
</protein>
<dbReference type="EMBL" id="JAFBEC010000007">
    <property type="protein sequence ID" value="MBM7633632.1"/>
    <property type="molecule type" value="Genomic_DNA"/>
</dbReference>
<accession>A0ABS2PEB7</accession>
<evidence type="ECO:0000313" key="1">
    <source>
        <dbReference type="EMBL" id="MBM7633632.1"/>
    </source>
</evidence>
<comment type="caution">
    <text evidence="1">The sequence shown here is derived from an EMBL/GenBank/DDBJ whole genome shotgun (WGS) entry which is preliminary data.</text>
</comment>